<reference evidence="1" key="3">
    <citation type="submission" date="2020-07" db="EMBL/GenBank/DDBJ databases">
        <authorList>
            <person name="Lood C."/>
            <person name="Girard L."/>
        </authorList>
    </citation>
    <scope>NUCLEOTIDE SEQUENCE</scope>
    <source>
        <strain evidence="1">SWRI10</strain>
    </source>
</reference>
<reference evidence="2" key="4">
    <citation type="submission" date="2021-06" db="EMBL/GenBank/DDBJ databases">
        <title>Updating the genus Pseudomonas: Description of 43 new species and partition of the Pseudomonas putida group.</title>
        <authorList>
            <person name="Girard L."/>
            <person name="Lood C."/>
            <person name="Vandamme P."/>
            <person name="Rokni-Zadeh H."/>
            <person name="Van Noort V."/>
            <person name="Hofte M."/>
            <person name="Lavigne R."/>
            <person name="De Mot R."/>
        </authorList>
    </citation>
    <scope>NUCLEOTIDE SEQUENCE</scope>
    <source>
        <strain evidence="2">SWRI10</strain>
    </source>
</reference>
<gene>
    <name evidence="2" type="ORF">HU737_010945</name>
    <name evidence="1" type="ORF">HU737_13540</name>
    <name evidence="3" type="ORF">KW869_25365</name>
</gene>
<accession>A0A923JW40</accession>
<dbReference type="EMBL" id="JABWRE020000001">
    <property type="protein sequence ID" value="MBV4536498.1"/>
    <property type="molecule type" value="Genomic_DNA"/>
</dbReference>
<proteinExistence type="predicted"/>
<evidence type="ECO:0000313" key="4">
    <source>
        <dbReference type="Proteomes" id="UP001621534"/>
    </source>
</evidence>
<organism evidence="1">
    <name type="scientific">Pseudomonas urmiensis</name>
    <dbReference type="NCBI Taxonomy" id="2745493"/>
    <lineage>
        <taxon>Bacteria</taxon>
        <taxon>Pseudomonadati</taxon>
        <taxon>Pseudomonadota</taxon>
        <taxon>Gammaproteobacteria</taxon>
        <taxon>Pseudomonadales</taxon>
        <taxon>Pseudomonadaceae</taxon>
        <taxon>Pseudomonas</taxon>
    </lineage>
</organism>
<dbReference type="EMBL" id="JAHWXS010000041">
    <property type="protein sequence ID" value="MFK5736874.1"/>
    <property type="molecule type" value="Genomic_DNA"/>
</dbReference>
<dbReference type="RefSeq" id="WP_186555269.1">
    <property type="nucleotide sequence ID" value="NZ_JABWRE020000001.1"/>
</dbReference>
<evidence type="ECO:0000313" key="1">
    <source>
        <dbReference type="EMBL" id="MBC3441711.1"/>
    </source>
</evidence>
<name>A0A923JW40_9PSED</name>
<protein>
    <recommendedName>
        <fullName evidence="5">Fis family transcriptional regulator</fullName>
    </recommendedName>
</protein>
<evidence type="ECO:0000313" key="3">
    <source>
        <dbReference type="EMBL" id="MFK5736874.1"/>
    </source>
</evidence>
<keyword evidence="4" id="KW-1185">Reference proteome</keyword>
<dbReference type="Proteomes" id="UP000599879">
    <property type="component" value="Unassembled WGS sequence"/>
</dbReference>
<sequence length="119" mass="13361">MKALSKRDLARLERELVVCLTEACEIAKSEIVGFTWLTHRLAPDNFPASLRITWVFEQEADKDAAVAGAAKARMLELTAQALSEAGVHLDHVAWHVRFDSEQACQHSHAGNWDRRLLGR</sequence>
<dbReference type="AlphaFoldDB" id="A0A923JW40"/>
<reference evidence="3 4" key="1">
    <citation type="journal article" date="2012" name="Plant Soil">
        <title>Screening of plant growth-promoting traits in arsenic-resistant bacteria isolated from the rhizosphere of soybean plants from Argentinean agricultural soil.</title>
        <authorList>
            <person name="Wevar Oller A.L."/>
            <person name="Talano M.A."/>
            <person name="Agostini E."/>
        </authorList>
    </citation>
    <scope>NUCLEOTIDE SEQUENCE [LARGE SCALE GENOMIC DNA]</scope>
    <source>
        <strain evidence="3 4">AW4</strain>
    </source>
</reference>
<comment type="caution">
    <text evidence="1">The sequence shown here is derived from an EMBL/GenBank/DDBJ whole genome shotgun (WGS) entry which is preliminary data.</text>
</comment>
<reference evidence="1" key="2">
    <citation type="journal article" date="2020" name="Microorganisms">
        <title>Reliable Identification of Environmental Pseudomonas Isolates Using the rpoD Gene.</title>
        <authorList>
            <consortium name="The Broad Institute Genome Sequencing Platform"/>
            <person name="Girard L."/>
            <person name="Lood C."/>
            <person name="Rokni-Zadeh H."/>
            <person name="van Noort V."/>
            <person name="Lavigne R."/>
            <person name="De Mot R."/>
        </authorList>
    </citation>
    <scope>NUCLEOTIDE SEQUENCE</scope>
    <source>
        <strain evidence="1">SWRI10</strain>
    </source>
</reference>
<evidence type="ECO:0000313" key="2">
    <source>
        <dbReference type="EMBL" id="MBV4536498.1"/>
    </source>
</evidence>
<evidence type="ECO:0008006" key="5">
    <source>
        <dbReference type="Google" id="ProtNLM"/>
    </source>
</evidence>
<dbReference type="EMBL" id="JABWRE010000008">
    <property type="protein sequence ID" value="MBC3441711.1"/>
    <property type="molecule type" value="Genomic_DNA"/>
</dbReference>
<dbReference type="Proteomes" id="UP001621534">
    <property type="component" value="Unassembled WGS sequence"/>
</dbReference>
<reference evidence="3" key="5">
    <citation type="submission" date="2021-07" db="EMBL/GenBank/DDBJ databases">
        <authorList>
            <person name="Wevar Oller A.L."/>
            <person name="Talano M.A."/>
            <person name="Torres Tejerizo G.A."/>
            <person name="Agostini E."/>
        </authorList>
    </citation>
    <scope>NUCLEOTIDE SEQUENCE</scope>
    <source>
        <strain evidence="3">AW4</strain>
    </source>
</reference>